<dbReference type="AlphaFoldDB" id="A0A1G5RJU0"/>
<evidence type="ECO:0000256" key="4">
    <source>
        <dbReference type="ARBA" id="ARBA00006087"/>
    </source>
</evidence>
<dbReference type="UniPathway" id="UPA00241">
    <property type="reaction ID" value="UER00352"/>
</dbReference>
<feature type="binding site" evidence="14">
    <location>
        <begin position="163"/>
        <end position="170"/>
    </location>
    <ligand>
        <name>ATP</name>
        <dbReference type="ChEBI" id="CHEBI:30616"/>
    </ligand>
</feature>
<organism evidence="17 18">
    <name type="scientific">Photorhabdus luminescens</name>
    <name type="common">Xenorhabdus luminescens</name>
    <dbReference type="NCBI Taxonomy" id="29488"/>
    <lineage>
        <taxon>Bacteria</taxon>
        <taxon>Pseudomonadati</taxon>
        <taxon>Pseudomonadota</taxon>
        <taxon>Gammaproteobacteria</taxon>
        <taxon>Enterobacterales</taxon>
        <taxon>Morganellaceae</taxon>
        <taxon>Photorhabdus</taxon>
    </lineage>
</organism>
<evidence type="ECO:0000256" key="2">
    <source>
        <dbReference type="ARBA" id="ARBA00004496"/>
    </source>
</evidence>
<evidence type="ECO:0000313" key="18">
    <source>
        <dbReference type="Proteomes" id="UP000183223"/>
    </source>
</evidence>
<protein>
    <recommendedName>
        <fullName evidence="6 14">Pantothenate kinase</fullName>
        <ecNumber evidence="5 14">2.7.1.33</ecNumber>
    </recommendedName>
    <alternativeName>
        <fullName evidence="13 14">Pantothenic acid kinase</fullName>
    </alternativeName>
</protein>
<keyword evidence="11 14" id="KW-0067">ATP-binding</keyword>
<feature type="domain" description="Phosphoribulokinase/uridine kinase" evidence="16">
    <location>
        <begin position="158"/>
        <end position="312"/>
    </location>
</feature>
<dbReference type="STRING" id="29488.KS18_24030"/>
<dbReference type="GO" id="GO:0004594">
    <property type="term" value="F:pantothenate kinase activity"/>
    <property type="evidence" value="ECO:0007669"/>
    <property type="project" value="UniProtKB-UniRule"/>
</dbReference>
<evidence type="ECO:0000256" key="14">
    <source>
        <dbReference type="HAMAP-Rule" id="MF_00215"/>
    </source>
</evidence>
<keyword evidence="8 14" id="KW-0808">Transferase</keyword>
<dbReference type="Gene3D" id="3.40.50.300">
    <property type="entry name" value="P-loop containing nucleotide triphosphate hydrolases"/>
    <property type="match status" value="1"/>
</dbReference>
<dbReference type="InterPro" id="IPR004566">
    <property type="entry name" value="PanK"/>
</dbReference>
<evidence type="ECO:0000256" key="1">
    <source>
        <dbReference type="ARBA" id="ARBA00001206"/>
    </source>
</evidence>
<dbReference type="EC" id="2.7.1.33" evidence="5 14"/>
<dbReference type="FunFam" id="3.40.50.300:FF:000242">
    <property type="entry name" value="Pantothenate kinase"/>
    <property type="match status" value="1"/>
</dbReference>
<comment type="subcellular location">
    <subcellularLocation>
        <location evidence="2 14 15">Cytoplasm</location>
    </subcellularLocation>
</comment>
<dbReference type="Pfam" id="PF00485">
    <property type="entry name" value="PRK"/>
    <property type="match status" value="1"/>
</dbReference>
<keyword evidence="9 14" id="KW-0547">Nucleotide-binding</keyword>
<dbReference type="HAMAP" id="MF_00215">
    <property type="entry name" value="Pantothen_kinase_1"/>
    <property type="match status" value="1"/>
</dbReference>
<dbReference type="EMBL" id="FMWJ01000054">
    <property type="protein sequence ID" value="SCZ74314.1"/>
    <property type="molecule type" value="Genomic_DNA"/>
</dbReference>
<evidence type="ECO:0000256" key="12">
    <source>
        <dbReference type="ARBA" id="ARBA00022993"/>
    </source>
</evidence>
<name>A0A1G5RJU0_PHOLU</name>
<keyword evidence="18" id="KW-1185">Reference proteome</keyword>
<comment type="catalytic activity">
    <reaction evidence="1 14 15">
        <text>(R)-pantothenate + ATP = (R)-4'-phosphopantothenate + ADP + H(+)</text>
        <dbReference type="Rhea" id="RHEA:16373"/>
        <dbReference type="ChEBI" id="CHEBI:10986"/>
        <dbReference type="ChEBI" id="CHEBI:15378"/>
        <dbReference type="ChEBI" id="CHEBI:29032"/>
        <dbReference type="ChEBI" id="CHEBI:30616"/>
        <dbReference type="ChEBI" id="CHEBI:456216"/>
        <dbReference type="EC" id="2.7.1.33"/>
    </reaction>
</comment>
<evidence type="ECO:0000256" key="10">
    <source>
        <dbReference type="ARBA" id="ARBA00022777"/>
    </source>
</evidence>
<accession>A0A1G5RJU0</accession>
<evidence type="ECO:0000256" key="8">
    <source>
        <dbReference type="ARBA" id="ARBA00022679"/>
    </source>
</evidence>
<dbReference type="CDD" id="cd02025">
    <property type="entry name" value="PanK"/>
    <property type="match status" value="1"/>
</dbReference>
<evidence type="ECO:0000259" key="16">
    <source>
        <dbReference type="Pfam" id="PF00485"/>
    </source>
</evidence>
<evidence type="ECO:0000256" key="6">
    <source>
        <dbReference type="ARBA" id="ARBA00015080"/>
    </source>
</evidence>
<keyword evidence="10 14" id="KW-0418">Kinase</keyword>
<evidence type="ECO:0000256" key="7">
    <source>
        <dbReference type="ARBA" id="ARBA00022490"/>
    </source>
</evidence>
<evidence type="ECO:0000256" key="9">
    <source>
        <dbReference type="ARBA" id="ARBA00022741"/>
    </source>
</evidence>
<evidence type="ECO:0000256" key="15">
    <source>
        <dbReference type="RuleBase" id="RU003530"/>
    </source>
</evidence>
<dbReference type="NCBIfam" id="TIGR00554">
    <property type="entry name" value="panK_bact"/>
    <property type="match status" value="1"/>
</dbReference>
<dbReference type="GO" id="GO:0005524">
    <property type="term" value="F:ATP binding"/>
    <property type="evidence" value="ECO:0007669"/>
    <property type="project" value="UniProtKB-UniRule"/>
</dbReference>
<dbReference type="GO" id="GO:0005737">
    <property type="term" value="C:cytoplasm"/>
    <property type="evidence" value="ECO:0007669"/>
    <property type="project" value="UniProtKB-SubCell"/>
</dbReference>
<proteinExistence type="inferred from homology"/>
<comment type="similarity">
    <text evidence="4 14 15">Belongs to the prokaryotic pantothenate kinase family.</text>
</comment>
<dbReference type="GO" id="GO:0015937">
    <property type="term" value="P:coenzyme A biosynthetic process"/>
    <property type="evidence" value="ECO:0007669"/>
    <property type="project" value="UniProtKB-UniRule"/>
</dbReference>
<comment type="pathway">
    <text evidence="3 14 15">Cofactor biosynthesis; coenzyme A biosynthesis; CoA from (R)-pantothenate: step 1/5.</text>
</comment>
<evidence type="ECO:0000256" key="3">
    <source>
        <dbReference type="ARBA" id="ARBA00005225"/>
    </source>
</evidence>
<dbReference type="PANTHER" id="PTHR10285">
    <property type="entry name" value="URIDINE KINASE"/>
    <property type="match status" value="1"/>
</dbReference>
<sequence>MINKQLKLTLSKATQFFTILHFLQKKPLKIQKSLRLPLISRYHAIYFLSGTGCLLQLVQPAQTGRCWFMNKKEPFLATPYLQFNREQWATLRDSVPLTLTKEELIDLKGINEEISLEEVVEIYLPLSRLLNFYISSNLRRQAVLEQFLGTDGQKVPYVIGIAGSVAVGKSTTARLLQALLSRWPEHRSVELITTDGFLHSNNVLNERGLMKKKGFPQSYDMHSLVKFVSDIKSGSKQVSAPVYSHLTYDIVPNEQKLIRQPDILILEGLNVLQSGMDYPHDPHHVFVSDFVDFSIYVDAPEKLLKSWYISRFLKFRQGAFSDPDSYFHSYSKLSEEEAINTASDIWQEINGLNLRQNILPTRERASLIMTKGTNHTIESVRLRK</sequence>
<dbReference type="Proteomes" id="UP000183223">
    <property type="component" value="Unassembled WGS sequence"/>
</dbReference>
<evidence type="ECO:0000256" key="5">
    <source>
        <dbReference type="ARBA" id="ARBA00012102"/>
    </source>
</evidence>
<dbReference type="InterPro" id="IPR027417">
    <property type="entry name" value="P-loop_NTPase"/>
</dbReference>
<evidence type="ECO:0000256" key="13">
    <source>
        <dbReference type="ARBA" id="ARBA00032866"/>
    </source>
</evidence>
<dbReference type="SUPFAM" id="SSF52540">
    <property type="entry name" value="P-loop containing nucleoside triphosphate hydrolases"/>
    <property type="match status" value="1"/>
</dbReference>
<keyword evidence="12 14" id="KW-0173">Coenzyme A biosynthesis</keyword>
<dbReference type="InterPro" id="IPR006083">
    <property type="entry name" value="PRK/URK"/>
</dbReference>
<evidence type="ECO:0000256" key="11">
    <source>
        <dbReference type="ARBA" id="ARBA00022840"/>
    </source>
</evidence>
<reference evidence="18" key="1">
    <citation type="submission" date="2016-10" db="EMBL/GenBank/DDBJ databases">
        <authorList>
            <person name="Varghese N."/>
            <person name="Submissions S."/>
        </authorList>
    </citation>
    <scope>NUCLEOTIDE SEQUENCE [LARGE SCALE GENOMIC DNA]</scope>
    <source>
        <strain evidence="18">ATCC 29999</strain>
    </source>
</reference>
<gene>
    <name evidence="14" type="primary">coaA</name>
    <name evidence="17" type="ORF">SAMN02982990_04597</name>
</gene>
<keyword evidence="7 14" id="KW-0963">Cytoplasm</keyword>
<evidence type="ECO:0000313" key="17">
    <source>
        <dbReference type="EMBL" id="SCZ74314.1"/>
    </source>
</evidence>